<dbReference type="AlphaFoldDB" id="A0A8S3TE42"/>
<comment type="subcellular location">
    <subcellularLocation>
        <location evidence="1">Secreted</location>
    </subcellularLocation>
</comment>
<reference evidence="6" key="1">
    <citation type="submission" date="2021-03" db="EMBL/GenBank/DDBJ databases">
        <authorList>
            <person name="Bekaert M."/>
        </authorList>
    </citation>
    <scope>NUCLEOTIDE SEQUENCE</scope>
</reference>
<keyword evidence="3" id="KW-0479">Metal-binding</keyword>
<evidence type="ECO:0008006" key="8">
    <source>
        <dbReference type="Google" id="ProtNLM"/>
    </source>
</evidence>
<evidence type="ECO:0000313" key="7">
    <source>
        <dbReference type="Proteomes" id="UP000683360"/>
    </source>
</evidence>
<evidence type="ECO:0000256" key="3">
    <source>
        <dbReference type="PIRSR" id="PIRSR601820-1"/>
    </source>
</evidence>
<keyword evidence="2" id="KW-0964">Secreted</keyword>
<evidence type="ECO:0000313" key="6">
    <source>
        <dbReference type="EMBL" id="CAG2228683.1"/>
    </source>
</evidence>
<evidence type="ECO:0000256" key="1">
    <source>
        <dbReference type="ARBA" id="ARBA00004613"/>
    </source>
</evidence>
<feature type="binding site" evidence="3">
    <location>
        <position position="23"/>
    </location>
    <ligand>
        <name>Zn(2+)</name>
        <dbReference type="ChEBI" id="CHEBI:29105"/>
        <note>ligand shared with metalloproteinase partner</note>
    </ligand>
</feature>
<dbReference type="GO" id="GO:0046872">
    <property type="term" value="F:metal ion binding"/>
    <property type="evidence" value="ECO:0007669"/>
    <property type="project" value="UniProtKB-KW"/>
</dbReference>
<feature type="signal peptide" evidence="5">
    <location>
        <begin position="1"/>
        <end position="22"/>
    </location>
</feature>
<dbReference type="Proteomes" id="UP000683360">
    <property type="component" value="Unassembled WGS sequence"/>
</dbReference>
<gene>
    <name evidence="6" type="ORF">MEDL_41604</name>
</gene>
<dbReference type="GO" id="GO:0002020">
    <property type="term" value="F:protease binding"/>
    <property type="evidence" value="ECO:0007669"/>
    <property type="project" value="TreeGrafter"/>
</dbReference>
<dbReference type="OrthoDB" id="6115536at2759"/>
<comment type="caution">
    <text evidence="6">The sequence shown here is derived from an EMBL/GenBank/DDBJ whole genome shotgun (WGS) entry which is preliminary data.</text>
</comment>
<dbReference type="Pfam" id="PF00965">
    <property type="entry name" value="TIMP"/>
    <property type="match status" value="1"/>
</dbReference>
<feature type="disulfide bond" evidence="4">
    <location>
        <begin position="23"/>
        <end position="85"/>
    </location>
</feature>
<accession>A0A8S3TE42</accession>
<dbReference type="GO" id="GO:0008191">
    <property type="term" value="F:metalloendopeptidase inhibitor activity"/>
    <property type="evidence" value="ECO:0007669"/>
    <property type="project" value="InterPro"/>
</dbReference>
<name>A0A8S3TE42_MYTED</name>
<dbReference type="GO" id="GO:0005615">
    <property type="term" value="C:extracellular space"/>
    <property type="evidence" value="ECO:0007669"/>
    <property type="project" value="TreeGrafter"/>
</dbReference>
<keyword evidence="7" id="KW-1185">Reference proteome</keyword>
<protein>
    <recommendedName>
        <fullName evidence="8">NTR domain-containing protein</fullName>
    </recommendedName>
</protein>
<evidence type="ECO:0000256" key="2">
    <source>
        <dbReference type="ARBA" id="ARBA00022525"/>
    </source>
</evidence>
<proteinExistence type="predicted"/>
<sequence length="150" mass="16472">MKLTIVTIVCVVLINFISEAYGCTCIPGTDQERFCSATFVSRGRVTDMKPLKGGEIEYTVAVNYNFKIKVPSTLKVRSNQSSAACGIILDKGVEYLISVIEFPIISSYISSVTCTWERLERTDIEQDTIQIVAGGLGDGRILSPIHNRSS</sequence>
<evidence type="ECO:0000256" key="4">
    <source>
        <dbReference type="PIRSR" id="PIRSR601820-3"/>
    </source>
</evidence>
<dbReference type="PANTHER" id="PTHR11844:SF33">
    <property type="entry name" value="TISSUE INHIBITOR OF METALLOPROTEINASE"/>
    <property type="match status" value="1"/>
</dbReference>
<dbReference type="GO" id="GO:0031012">
    <property type="term" value="C:extracellular matrix"/>
    <property type="evidence" value="ECO:0007669"/>
    <property type="project" value="TreeGrafter"/>
</dbReference>
<dbReference type="EMBL" id="CAJPWZ010001999">
    <property type="protein sequence ID" value="CAG2228683.1"/>
    <property type="molecule type" value="Genomic_DNA"/>
</dbReference>
<keyword evidence="4" id="KW-1015">Disulfide bond</keyword>
<keyword evidence="5" id="KW-0732">Signal</keyword>
<feature type="chain" id="PRO_5035871587" description="NTR domain-containing protein" evidence="5">
    <location>
        <begin position="23"/>
        <end position="150"/>
    </location>
</feature>
<dbReference type="InterPro" id="IPR001820">
    <property type="entry name" value="TIMP"/>
</dbReference>
<dbReference type="PANTHER" id="PTHR11844">
    <property type="entry name" value="METALLOPROTEASE INHIBITOR"/>
    <property type="match status" value="1"/>
</dbReference>
<dbReference type="GO" id="GO:0051045">
    <property type="term" value="P:negative regulation of membrane protein ectodomain proteolysis"/>
    <property type="evidence" value="ECO:0007669"/>
    <property type="project" value="TreeGrafter"/>
</dbReference>
<keyword evidence="3" id="KW-0862">Zinc</keyword>
<dbReference type="SUPFAM" id="SSF50242">
    <property type="entry name" value="TIMP-like"/>
    <property type="match status" value="1"/>
</dbReference>
<organism evidence="6 7">
    <name type="scientific">Mytilus edulis</name>
    <name type="common">Blue mussel</name>
    <dbReference type="NCBI Taxonomy" id="6550"/>
    <lineage>
        <taxon>Eukaryota</taxon>
        <taxon>Metazoa</taxon>
        <taxon>Spiralia</taxon>
        <taxon>Lophotrochozoa</taxon>
        <taxon>Mollusca</taxon>
        <taxon>Bivalvia</taxon>
        <taxon>Autobranchia</taxon>
        <taxon>Pteriomorphia</taxon>
        <taxon>Mytilida</taxon>
        <taxon>Mytiloidea</taxon>
        <taxon>Mytilidae</taxon>
        <taxon>Mytilinae</taxon>
        <taxon>Mytilus</taxon>
    </lineage>
</organism>
<evidence type="ECO:0000256" key="5">
    <source>
        <dbReference type="SAM" id="SignalP"/>
    </source>
</evidence>
<dbReference type="InterPro" id="IPR008993">
    <property type="entry name" value="TIMP-like_OB-fold"/>
</dbReference>
<dbReference type="Gene3D" id="2.40.50.120">
    <property type="match status" value="1"/>
</dbReference>